<keyword evidence="3 7" id="KW-0812">Transmembrane</keyword>
<comment type="caution">
    <text evidence="8">The sequence shown here is derived from an EMBL/GenBank/DDBJ whole genome shotgun (WGS) entry which is preliminary data.</text>
</comment>
<evidence type="ECO:0000256" key="2">
    <source>
        <dbReference type="ARBA" id="ARBA00007475"/>
    </source>
</evidence>
<dbReference type="Pfam" id="PF07281">
    <property type="entry name" value="INSIG"/>
    <property type="match status" value="1"/>
</dbReference>
<organism evidence="8 9">
    <name type="scientific">Acacia crassicarpa</name>
    <name type="common">northern wattle</name>
    <dbReference type="NCBI Taxonomy" id="499986"/>
    <lineage>
        <taxon>Eukaryota</taxon>
        <taxon>Viridiplantae</taxon>
        <taxon>Streptophyta</taxon>
        <taxon>Embryophyta</taxon>
        <taxon>Tracheophyta</taxon>
        <taxon>Spermatophyta</taxon>
        <taxon>Magnoliopsida</taxon>
        <taxon>eudicotyledons</taxon>
        <taxon>Gunneridae</taxon>
        <taxon>Pentapetalae</taxon>
        <taxon>rosids</taxon>
        <taxon>fabids</taxon>
        <taxon>Fabales</taxon>
        <taxon>Fabaceae</taxon>
        <taxon>Caesalpinioideae</taxon>
        <taxon>mimosoid clade</taxon>
        <taxon>Acacieae</taxon>
        <taxon>Acacia</taxon>
    </lineage>
</organism>
<keyword evidence="6 7" id="KW-0472">Membrane</keyword>
<keyword evidence="9" id="KW-1185">Reference proteome</keyword>
<evidence type="ECO:0000256" key="4">
    <source>
        <dbReference type="ARBA" id="ARBA00022824"/>
    </source>
</evidence>
<keyword evidence="5 7" id="KW-1133">Transmembrane helix</keyword>
<dbReference type="EMBL" id="JAWXYG010000012">
    <property type="protein sequence ID" value="KAK4257239.1"/>
    <property type="molecule type" value="Genomic_DNA"/>
</dbReference>
<dbReference type="Proteomes" id="UP001293593">
    <property type="component" value="Unassembled WGS sequence"/>
</dbReference>
<evidence type="ECO:0000256" key="7">
    <source>
        <dbReference type="SAM" id="Phobius"/>
    </source>
</evidence>
<feature type="transmembrane region" description="Helical" evidence="7">
    <location>
        <begin position="92"/>
        <end position="112"/>
    </location>
</feature>
<name>A0AAE1JQ77_9FABA</name>
<gene>
    <name evidence="8" type="ORF">QN277_006853</name>
</gene>
<comment type="subcellular location">
    <subcellularLocation>
        <location evidence="1">Endoplasmic reticulum membrane</location>
        <topology evidence="1">Multi-pass membrane protein</topology>
    </subcellularLocation>
</comment>
<comment type="similarity">
    <text evidence="2">Belongs to the INSIG family.</text>
</comment>
<dbReference type="PANTHER" id="PTHR36774:SF1">
    <property type="entry name" value="INSULIN-INDUCED PROTEIN"/>
    <property type="match status" value="1"/>
</dbReference>
<reference evidence="8" key="1">
    <citation type="submission" date="2023-10" db="EMBL/GenBank/DDBJ databases">
        <title>Chromosome-level genome of the transformable northern wattle, Acacia crassicarpa.</title>
        <authorList>
            <person name="Massaro I."/>
            <person name="Sinha N.R."/>
            <person name="Poethig S."/>
            <person name="Leichty A.R."/>
        </authorList>
    </citation>
    <scope>NUCLEOTIDE SEQUENCE</scope>
    <source>
        <strain evidence="8">Acra3RX</strain>
        <tissue evidence="8">Leaf</tissue>
    </source>
</reference>
<evidence type="ECO:0000256" key="1">
    <source>
        <dbReference type="ARBA" id="ARBA00004477"/>
    </source>
</evidence>
<evidence type="ECO:0000313" key="8">
    <source>
        <dbReference type="EMBL" id="KAK4257239.1"/>
    </source>
</evidence>
<dbReference type="GO" id="GO:0005789">
    <property type="term" value="C:endoplasmic reticulum membrane"/>
    <property type="evidence" value="ECO:0007669"/>
    <property type="project" value="UniProtKB-SubCell"/>
</dbReference>
<dbReference type="AlphaFoldDB" id="A0AAE1JQ77"/>
<feature type="transmembrane region" description="Helical" evidence="7">
    <location>
        <begin position="210"/>
        <end position="231"/>
    </location>
</feature>
<protein>
    <recommendedName>
        <fullName evidence="10">Insulin-induced protein family</fullName>
    </recommendedName>
</protein>
<evidence type="ECO:0008006" key="10">
    <source>
        <dbReference type="Google" id="ProtNLM"/>
    </source>
</evidence>
<dbReference type="PANTHER" id="PTHR36774">
    <property type="entry name" value="INSULIN-INDUCED PROTEIN"/>
    <property type="match status" value="1"/>
</dbReference>
<proteinExistence type="inferred from homology"/>
<accession>A0AAE1JQ77</accession>
<evidence type="ECO:0000256" key="5">
    <source>
        <dbReference type="ARBA" id="ARBA00022989"/>
    </source>
</evidence>
<evidence type="ECO:0000313" key="9">
    <source>
        <dbReference type="Proteomes" id="UP001293593"/>
    </source>
</evidence>
<keyword evidence="4" id="KW-0256">Endoplasmic reticulum</keyword>
<evidence type="ECO:0000256" key="3">
    <source>
        <dbReference type="ARBA" id="ARBA00022692"/>
    </source>
</evidence>
<evidence type="ECO:0000256" key="6">
    <source>
        <dbReference type="ARBA" id="ARBA00023136"/>
    </source>
</evidence>
<feature type="transmembrane region" description="Helical" evidence="7">
    <location>
        <begin position="177"/>
        <end position="198"/>
    </location>
</feature>
<dbReference type="InterPro" id="IPR025929">
    <property type="entry name" value="INSIG_fam"/>
</dbReference>
<sequence length="249" mass="28078">MQSLLASALNLSFYQPSHRRGHKISPPYLLKPLCVQRQESTTSSTTSWPSLTLSLFASGFLFGPLLDGLHSRVNLVVYQSGSIEIGPLHTNVWVPFLLGSFYCVLGLLQLYLDERVFNNVQYGSLRKAITSLILVALFIEVSAEIYKVGIADNTEAYILFAAAELLWLLLDRTWPGFTLACFVGLACPLAEIPLMKLFNLWYYPQANIEIFGQGLVTWTATCYFVYTFFVINLSRWFRTVFTVNTDESA</sequence>